<evidence type="ECO:0000313" key="2">
    <source>
        <dbReference type="EMBL" id="KAL3318113.1"/>
    </source>
</evidence>
<accession>A0ABD2QEY8</accession>
<organism evidence="2 3">
    <name type="scientific">Cichlidogyrus casuarinus</name>
    <dbReference type="NCBI Taxonomy" id="1844966"/>
    <lineage>
        <taxon>Eukaryota</taxon>
        <taxon>Metazoa</taxon>
        <taxon>Spiralia</taxon>
        <taxon>Lophotrochozoa</taxon>
        <taxon>Platyhelminthes</taxon>
        <taxon>Monogenea</taxon>
        <taxon>Monopisthocotylea</taxon>
        <taxon>Dactylogyridea</taxon>
        <taxon>Ancyrocephalidae</taxon>
        <taxon>Cichlidogyrus</taxon>
    </lineage>
</organism>
<evidence type="ECO:0000313" key="3">
    <source>
        <dbReference type="Proteomes" id="UP001626550"/>
    </source>
</evidence>
<protein>
    <submittedName>
        <fullName evidence="2">Uncharacterized protein</fullName>
    </submittedName>
</protein>
<dbReference type="Proteomes" id="UP001626550">
    <property type="component" value="Unassembled WGS sequence"/>
</dbReference>
<evidence type="ECO:0000256" key="1">
    <source>
        <dbReference type="SAM" id="Coils"/>
    </source>
</evidence>
<name>A0ABD2QEY8_9PLAT</name>
<feature type="coiled-coil region" evidence="1">
    <location>
        <begin position="62"/>
        <end position="89"/>
    </location>
</feature>
<reference evidence="2 3" key="1">
    <citation type="submission" date="2024-11" db="EMBL/GenBank/DDBJ databases">
        <title>Adaptive evolution of stress response genes in parasites aligns with host niche diversity.</title>
        <authorList>
            <person name="Hahn C."/>
            <person name="Resl P."/>
        </authorList>
    </citation>
    <scope>NUCLEOTIDE SEQUENCE [LARGE SCALE GENOMIC DNA]</scope>
    <source>
        <strain evidence="2">EGGRZ-B1_66</strain>
        <tissue evidence="2">Body</tissue>
    </source>
</reference>
<keyword evidence="3" id="KW-1185">Reference proteome</keyword>
<comment type="caution">
    <text evidence="2">The sequence shown here is derived from an EMBL/GenBank/DDBJ whole genome shotgun (WGS) entry which is preliminary data.</text>
</comment>
<gene>
    <name evidence="2" type="ORF">Ciccas_003222</name>
</gene>
<sequence>MDSLTVEALCYAKEAGIDLLCNSEQLDRRCAELRRGILTLRHNLKSGEFVLKSDRDELWQKLEPLDRLIEELEERQDKFQKQIDTAQRVVEILDEYPDATLESIGKLLLCHKTSLVSADATQAFEEENFHANLTKLMDAVLLNDLGCIVEFLEERASGQEQVLQELIPFIFG</sequence>
<keyword evidence="1" id="KW-0175">Coiled coil</keyword>
<proteinExistence type="predicted"/>
<dbReference type="EMBL" id="JBJKFK010000285">
    <property type="protein sequence ID" value="KAL3318113.1"/>
    <property type="molecule type" value="Genomic_DNA"/>
</dbReference>
<dbReference type="AlphaFoldDB" id="A0ABD2QEY8"/>